<sequence length="107" mass="12147">MGHRRDIQIQKTGTSTELNYLAKYCFLWNVQPAGTMLLHMIMMIYGKLWSLLCHYLLDEFFMKAVLHGLTVLSTFYTANVTVEVGTKFCSPLIQWQVQVAATGIAKG</sequence>
<reference evidence="1 2" key="1">
    <citation type="submission" date="2015-01" db="EMBL/GenBank/DDBJ databases">
        <title>Evolution of Trichinella species and genotypes.</title>
        <authorList>
            <person name="Korhonen P.K."/>
            <person name="Edoardo P."/>
            <person name="Giuseppe L.R."/>
            <person name="Gasser R.B."/>
        </authorList>
    </citation>
    <scope>NUCLEOTIDE SEQUENCE [LARGE SCALE GENOMIC DNA]</scope>
    <source>
        <strain evidence="1">ISS588</strain>
    </source>
</reference>
<name>A0A0V1GS44_TRIPS</name>
<comment type="caution">
    <text evidence="1">The sequence shown here is derived from an EMBL/GenBank/DDBJ whole genome shotgun (WGS) entry which is preliminary data.</text>
</comment>
<organism evidence="1 2">
    <name type="scientific">Trichinella pseudospiralis</name>
    <name type="common">Parasitic roundworm</name>
    <dbReference type="NCBI Taxonomy" id="6337"/>
    <lineage>
        <taxon>Eukaryota</taxon>
        <taxon>Metazoa</taxon>
        <taxon>Ecdysozoa</taxon>
        <taxon>Nematoda</taxon>
        <taxon>Enoplea</taxon>
        <taxon>Dorylaimia</taxon>
        <taxon>Trichinellida</taxon>
        <taxon>Trichinellidae</taxon>
        <taxon>Trichinella</taxon>
    </lineage>
</organism>
<evidence type="ECO:0000313" key="1">
    <source>
        <dbReference type="EMBL" id="KRZ01158.1"/>
    </source>
</evidence>
<dbReference type="AlphaFoldDB" id="A0A0V1GS44"/>
<proteinExistence type="predicted"/>
<protein>
    <submittedName>
        <fullName evidence="1">Uncharacterized protein</fullName>
    </submittedName>
</protein>
<dbReference type="Proteomes" id="UP000054805">
    <property type="component" value="Unassembled WGS sequence"/>
</dbReference>
<keyword evidence="2" id="KW-1185">Reference proteome</keyword>
<accession>A0A0V1GS44</accession>
<evidence type="ECO:0000313" key="2">
    <source>
        <dbReference type="Proteomes" id="UP000054805"/>
    </source>
</evidence>
<dbReference type="EMBL" id="JYDS01000677">
    <property type="protein sequence ID" value="KRZ01158.1"/>
    <property type="molecule type" value="Genomic_DNA"/>
</dbReference>
<gene>
    <name evidence="1" type="ORF">T4B_15259</name>
</gene>